<dbReference type="PANTHER" id="PTHR14871">
    <property type="entry name" value="DYNEIN REGULATORY COMPLEX PROTEIN 9"/>
    <property type="match status" value="1"/>
</dbReference>
<dbReference type="GO" id="GO:0005737">
    <property type="term" value="C:cytoplasm"/>
    <property type="evidence" value="ECO:0007669"/>
    <property type="project" value="TreeGrafter"/>
</dbReference>
<name>A0AAR5PMW4_DENPD</name>
<keyword evidence="8" id="KW-1185">Reference proteome</keyword>
<dbReference type="PROSITE" id="PS50096">
    <property type="entry name" value="IQ"/>
    <property type="match status" value="1"/>
</dbReference>
<evidence type="ECO:0000256" key="1">
    <source>
        <dbReference type="ARBA" id="ARBA00004245"/>
    </source>
</evidence>
<reference evidence="7" key="2">
    <citation type="submission" date="2024-08" db="UniProtKB">
        <authorList>
            <consortium name="EnsemblMetazoa"/>
        </authorList>
    </citation>
    <scope>IDENTIFICATION</scope>
</reference>
<comment type="subcellular location">
    <subcellularLocation>
        <location evidence="2">Cell projection</location>
    </subcellularLocation>
    <subcellularLocation>
        <location evidence="1">Cytoplasm</location>
        <location evidence="1">Cytoskeleton</location>
    </subcellularLocation>
</comment>
<dbReference type="Proteomes" id="UP000019118">
    <property type="component" value="Unassembled WGS sequence"/>
</dbReference>
<protein>
    <recommendedName>
        <fullName evidence="9">Dynein regulatory complex protein 9</fullName>
    </recommendedName>
</protein>
<feature type="region of interest" description="Disordered" evidence="6">
    <location>
        <begin position="403"/>
        <end position="423"/>
    </location>
</feature>
<evidence type="ECO:0000256" key="2">
    <source>
        <dbReference type="ARBA" id="ARBA00004316"/>
    </source>
</evidence>
<sequence>MYFDTRHPTLTDIVNCKTVRLHFLTTRIIQIRNMSEEVTAVSISANIQESNKESDTECLKSTSECLTSQSLFSVKSSEVFAVDEVSNFTRNLVVNILSDCLNELSVLRSINLQNDLGLNPNKLLSYVSIEDRYMGQENHAEFRINSTNNNFDKLAKDINMIYVVLDETCKEIKKFGQYRCMENTVSVVNRMHEEEERLLQDESNQERIIADIKYKCEAERLDNISTIDETDTKIQELRYQAEDIYIYGQLEVQFFDKWEKTRIEQNTMKCQNNEEHFKSIISSTKEIINVEKRCHNELDSYFEETKSDYLQKIQQWMQKYDEEIEQREGDIIHLRSDLEKITDERKLLCEKYEKQQVEINNWLEYKRIKEENEGQRLREIDAATKIEAWWRGVMVRNKLGPYDKKKKGKLQSRYNKKLKNARN</sequence>
<evidence type="ECO:0000256" key="6">
    <source>
        <dbReference type="SAM" id="MobiDB-lite"/>
    </source>
</evidence>
<dbReference type="GO" id="GO:0044782">
    <property type="term" value="P:cilium organization"/>
    <property type="evidence" value="ECO:0007669"/>
    <property type="project" value="TreeGrafter"/>
</dbReference>
<evidence type="ECO:0000256" key="5">
    <source>
        <dbReference type="ARBA" id="ARBA00023273"/>
    </source>
</evidence>
<dbReference type="GO" id="GO:0031514">
    <property type="term" value="C:motile cilium"/>
    <property type="evidence" value="ECO:0007669"/>
    <property type="project" value="TreeGrafter"/>
</dbReference>
<keyword evidence="5" id="KW-0966">Cell projection</keyword>
<evidence type="ECO:0000313" key="7">
    <source>
        <dbReference type="EnsemblMetazoa" id="XP_019762252.1"/>
    </source>
</evidence>
<evidence type="ECO:0000256" key="3">
    <source>
        <dbReference type="ARBA" id="ARBA00022490"/>
    </source>
</evidence>
<accession>A0AAR5PMW4</accession>
<reference evidence="8" key="1">
    <citation type="journal article" date="2013" name="Genome Biol.">
        <title>Draft genome of the mountain pine beetle, Dendroctonus ponderosae Hopkins, a major forest pest.</title>
        <authorList>
            <person name="Keeling C.I."/>
            <person name="Yuen M.M."/>
            <person name="Liao N.Y."/>
            <person name="Docking T.R."/>
            <person name="Chan S.K."/>
            <person name="Taylor G.A."/>
            <person name="Palmquist D.L."/>
            <person name="Jackman S.D."/>
            <person name="Nguyen A."/>
            <person name="Li M."/>
            <person name="Henderson H."/>
            <person name="Janes J.K."/>
            <person name="Zhao Y."/>
            <person name="Pandoh P."/>
            <person name="Moore R."/>
            <person name="Sperling F.A."/>
            <person name="Huber D.P."/>
            <person name="Birol I."/>
            <person name="Jones S.J."/>
            <person name="Bohlmann J."/>
        </authorList>
    </citation>
    <scope>NUCLEOTIDE SEQUENCE</scope>
</reference>
<dbReference type="InterPro" id="IPR042618">
    <property type="entry name" value="IQCG"/>
</dbReference>
<dbReference type="PANTHER" id="PTHR14871:SF1">
    <property type="entry name" value="DYNEIN REGULATORY COMPLEX PROTEIN 9"/>
    <property type="match status" value="1"/>
</dbReference>
<proteinExistence type="predicted"/>
<evidence type="ECO:0008006" key="9">
    <source>
        <dbReference type="Google" id="ProtNLM"/>
    </source>
</evidence>
<organism evidence="7 8">
    <name type="scientific">Dendroctonus ponderosae</name>
    <name type="common">Mountain pine beetle</name>
    <dbReference type="NCBI Taxonomy" id="77166"/>
    <lineage>
        <taxon>Eukaryota</taxon>
        <taxon>Metazoa</taxon>
        <taxon>Ecdysozoa</taxon>
        <taxon>Arthropoda</taxon>
        <taxon>Hexapoda</taxon>
        <taxon>Insecta</taxon>
        <taxon>Pterygota</taxon>
        <taxon>Neoptera</taxon>
        <taxon>Endopterygota</taxon>
        <taxon>Coleoptera</taxon>
        <taxon>Polyphaga</taxon>
        <taxon>Cucujiformia</taxon>
        <taxon>Curculionidae</taxon>
        <taxon>Scolytinae</taxon>
        <taxon>Dendroctonus</taxon>
    </lineage>
</organism>
<evidence type="ECO:0000313" key="8">
    <source>
        <dbReference type="Proteomes" id="UP000019118"/>
    </source>
</evidence>
<dbReference type="EnsemblMetazoa" id="XM_019906693.1">
    <property type="protein sequence ID" value="XP_019762252.1"/>
    <property type="gene ID" value="LOC109539095"/>
</dbReference>
<keyword evidence="4" id="KW-0206">Cytoskeleton</keyword>
<evidence type="ECO:0000256" key="4">
    <source>
        <dbReference type="ARBA" id="ARBA00023212"/>
    </source>
</evidence>
<keyword evidence="3" id="KW-0963">Cytoplasm</keyword>
<dbReference type="CDD" id="cd23766">
    <property type="entry name" value="IQCG"/>
    <property type="match status" value="1"/>
</dbReference>
<dbReference type="GO" id="GO:0005856">
    <property type="term" value="C:cytoskeleton"/>
    <property type="evidence" value="ECO:0007669"/>
    <property type="project" value="UniProtKB-SubCell"/>
</dbReference>
<dbReference type="AlphaFoldDB" id="A0AAR5PMW4"/>
<feature type="compositionally biased region" description="Basic residues" evidence="6">
    <location>
        <begin position="404"/>
        <end position="423"/>
    </location>
</feature>